<reference evidence="2 3" key="1">
    <citation type="submission" date="2017-08" db="EMBL/GenBank/DDBJ databases">
        <title>Draft genome sequence of filamentous cyanobacterium Calothrix elsteri CCALA 953.</title>
        <authorList>
            <person name="Gagunashvili A.N."/>
            <person name="Elster J."/>
            <person name="Andresson O.S."/>
        </authorList>
    </citation>
    <scope>NUCLEOTIDE SEQUENCE [LARGE SCALE GENOMIC DNA]</scope>
    <source>
        <strain evidence="2 3">CCALA 953</strain>
    </source>
</reference>
<keyword evidence="3" id="KW-1185">Reference proteome</keyword>
<dbReference type="RefSeq" id="WP_095719936.1">
    <property type="nucleotide sequence ID" value="NZ_NTFS01000006.1"/>
</dbReference>
<sequence length="330" mass="38521">MNNQPKLSIGLPVYNGEKFLEAALDSLLEQTFQDFEIIISDNTSTDRTADICKSYVAKDSRISYYRNDTNLGCARNFNRVFELSSGEYFKWASYDDLHHPTFLTKCIEILDENPSIILCHSLVKFIDEKNQVIGDYDIHFHADSFKIHQRFDELLVKHLCYQCYGVIRRNALNVAPPMGGYGAADAIFLLRLSLLGRFYEIPEYLFLARHHSQQSLSMFFPEYLKLANNNRRELKSLPDFHSYAVWFDSNNKGKILLPHWRIFWEYLRSASMGKMNMYERFCCHVSIFNRLKGTEYLLATDIFNASQSLWKKLPKLSISIKVELRKPSVL</sequence>
<dbReference type="Proteomes" id="UP000218238">
    <property type="component" value="Unassembled WGS sequence"/>
</dbReference>
<organism evidence="2 3">
    <name type="scientific">Brunnivagina elsteri CCALA 953</name>
    <dbReference type="NCBI Taxonomy" id="987040"/>
    <lineage>
        <taxon>Bacteria</taxon>
        <taxon>Bacillati</taxon>
        <taxon>Cyanobacteriota</taxon>
        <taxon>Cyanophyceae</taxon>
        <taxon>Nostocales</taxon>
        <taxon>Calotrichaceae</taxon>
        <taxon>Brunnivagina</taxon>
    </lineage>
</organism>
<accession>A0A2A2TQY1</accession>
<feature type="domain" description="Glycosyltransferase 2-like" evidence="1">
    <location>
        <begin position="8"/>
        <end position="172"/>
    </location>
</feature>
<keyword evidence="2" id="KW-0808">Transferase</keyword>
<gene>
    <name evidence="2" type="ORF">CK510_01165</name>
</gene>
<dbReference type="InterPro" id="IPR050834">
    <property type="entry name" value="Glycosyltransf_2"/>
</dbReference>
<dbReference type="Gene3D" id="3.90.550.10">
    <property type="entry name" value="Spore Coat Polysaccharide Biosynthesis Protein SpsA, Chain A"/>
    <property type="match status" value="1"/>
</dbReference>
<protein>
    <submittedName>
        <fullName evidence="2">Glycosyl transferase</fullName>
    </submittedName>
</protein>
<dbReference type="PANTHER" id="PTHR43685">
    <property type="entry name" value="GLYCOSYLTRANSFERASE"/>
    <property type="match status" value="1"/>
</dbReference>
<dbReference type="PANTHER" id="PTHR43685:SF2">
    <property type="entry name" value="GLYCOSYLTRANSFERASE 2-LIKE DOMAIN-CONTAINING PROTEIN"/>
    <property type="match status" value="1"/>
</dbReference>
<dbReference type="GO" id="GO:0016740">
    <property type="term" value="F:transferase activity"/>
    <property type="evidence" value="ECO:0007669"/>
    <property type="project" value="UniProtKB-KW"/>
</dbReference>
<dbReference type="SUPFAM" id="SSF53448">
    <property type="entry name" value="Nucleotide-diphospho-sugar transferases"/>
    <property type="match status" value="1"/>
</dbReference>
<comment type="caution">
    <text evidence="2">The sequence shown here is derived from an EMBL/GenBank/DDBJ whole genome shotgun (WGS) entry which is preliminary data.</text>
</comment>
<evidence type="ECO:0000313" key="2">
    <source>
        <dbReference type="EMBL" id="PAX60558.1"/>
    </source>
</evidence>
<dbReference type="EMBL" id="NTFS01000006">
    <property type="protein sequence ID" value="PAX60558.1"/>
    <property type="molecule type" value="Genomic_DNA"/>
</dbReference>
<proteinExistence type="predicted"/>
<evidence type="ECO:0000313" key="3">
    <source>
        <dbReference type="Proteomes" id="UP000218238"/>
    </source>
</evidence>
<dbReference type="InterPro" id="IPR001173">
    <property type="entry name" value="Glyco_trans_2-like"/>
</dbReference>
<evidence type="ECO:0000259" key="1">
    <source>
        <dbReference type="Pfam" id="PF00535"/>
    </source>
</evidence>
<dbReference type="InterPro" id="IPR029044">
    <property type="entry name" value="Nucleotide-diphossugar_trans"/>
</dbReference>
<name>A0A2A2TQY1_9CYAN</name>
<dbReference type="AlphaFoldDB" id="A0A2A2TQY1"/>
<dbReference type="OrthoDB" id="549701at2"/>
<dbReference type="Pfam" id="PF00535">
    <property type="entry name" value="Glycos_transf_2"/>
    <property type="match status" value="1"/>
</dbReference>